<evidence type="ECO:0000313" key="1">
    <source>
        <dbReference type="EMBL" id="KAK3766723.1"/>
    </source>
</evidence>
<gene>
    <name evidence="1" type="ORF">RRG08_046019</name>
</gene>
<keyword evidence="2" id="KW-1185">Reference proteome</keyword>
<evidence type="ECO:0000313" key="2">
    <source>
        <dbReference type="Proteomes" id="UP001283361"/>
    </source>
</evidence>
<reference evidence="1" key="1">
    <citation type="journal article" date="2023" name="G3 (Bethesda)">
        <title>A reference genome for the long-term kleptoplast-retaining sea slug Elysia crispata morphotype clarki.</title>
        <authorList>
            <person name="Eastman K.E."/>
            <person name="Pendleton A.L."/>
            <person name="Shaikh M.A."/>
            <person name="Suttiyut T."/>
            <person name="Ogas R."/>
            <person name="Tomko P."/>
            <person name="Gavelis G."/>
            <person name="Widhalm J.R."/>
            <person name="Wisecaver J.H."/>
        </authorList>
    </citation>
    <scope>NUCLEOTIDE SEQUENCE</scope>
    <source>
        <strain evidence="1">ECLA1</strain>
    </source>
</reference>
<comment type="caution">
    <text evidence="1">The sequence shown here is derived from an EMBL/GenBank/DDBJ whole genome shotgun (WGS) entry which is preliminary data.</text>
</comment>
<sequence length="121" mass="13753">MVRPMVRPCVLMDGHESTRPDGSGSAEHVTKFSPFERPLGIWQALFCVWRKKAIAMGWTTQYTVKSREVCQYLSGDSRRDQWVPNRGSHQERECHASGHDTVTVKTDHLRPALTSAKEDKA</sequence>
<protein>
    <submittedName>
        <fullName evidence="1">Uncharacterized protein</fullName>
    </submittedName>
</protein>
<accession>A0AAE1DEQ5</accession>
<dbReference type="AlphaFoldDB" id="A0AAE1DEQ5"/>
<dbReference type="Proteomes" id="UP001283361">
    <property type="component" value="Unassembled WGS sequence"/>
</dbReference>
<dbReference type="EMBL" id="JAWDGP010004202">
    <property type="protein sequence ID" value="KAK3766723.1"/>
    <property type="molecule type" value="Genomic_DNA"/>
</dbReference>
<proteinExistence type="predicted"/>
<name>A0AAE1DEQ5_9GAST</name>
<organism evidence="1 2">
    <name type="scientific">Elysia crispata</name>
    <name type="common">lettuce slug</name>
    <dbReference type="NCBI Taxonomy" id="231223"/>
    <lineage>
        <taxon>Eukaryota</taxon>
        <taxon>Metazoa</taxon>
        <taxon>Spiralia</taxon>
        <taxon>Lophotrochozoa</taxon>
        <taxon>Mollusca</taxon>
        <taxon>Gastropoda</taxon>
        <taxon>Heterobranchia</taxon>
        <taxon>Euthyneura</taxon>
        <taxon>Panpulmonata</taxon>
        <taxon>Sacoglossa</taxon>
        <taxon>Placobranchoidea</taxon>
        <taxon>Plakobranchidae</taxon>
        <taxon>Elysia</taxon>
    </lineage>
</organism>